<protein>
    <submittedName>
        <fullName evidence="2">Uncharacterized protein</fullName>
    </submittedName>
</protein>
<keyword evidence="1" id="KW-0732">Signal</keyword>
<reference evidence="2" key="1">
    <citation type="submission" date="2021-02" db="EMBL/GenBank/DDBJ databases">
        <title>First Annotated Genome of the Yellow-green Alga Tribonema minus.</title>
        <authorList>
            <person name="Mahan K.M."/>
        </authorList>
    </citation>
    <scope>NUCLEOTIDE SEQUENCE</scope>
    <source>
        <strain evidence="2">UTEX B ZZ1240</strain>
    </source>
</reference>
<dbReference type="EMBL" id="JAFCMP010000135">
    <property type="protein sequence ID" value="KAG5185320.1"/>
    <property type="molecule type" value="Genomic_DNA"/>
</dbReference>
<feature type="signal peptide" evidence="1">
    <location>
        <begin position="1"/>
        <end position="23"/>
    </location>
</feature>
<dbReference type="PROSITE" id="PS51257">
    <property type="entry name" value="PROKAR_LIPOPROTEIN"/>
    <property type="match status" value="1"/>
</dbReference>
<feature type="chain" id="PRO_5032733515" evidence="1">
    <location>
        <begin position="24"/>
        <end position="177"/>
    </location>
</feature>
<organism evidence="2 3">
    <name type="scientific">Tribonema minus</name>
    <dbReference type="NCBI Taxonomy" id="303371"/>
    <lineage>
        <taxon>Eukaryota</taxon>
        <taxon>Sar</taxon>
        <taxon>Stramenopiles</taxon>
        <taxon>Ochrophyta</taxon>
        <taxon>PX clade</taxon>
        <taxon>Xanthophyceae</taxon>
        <taxon>Tribonematales</taxon>
        <taxon>Tribonemataceae</taxon>
        <taxon>Tribonema</taxon>
    </lineage>
</organism>
<dbReference type="AlphaFoldDB" id="A0A836CG58"/>
<evidence type="ECO:0000313" key="2">
    <source>
        <dbReference type="EMBL" id="KAG5185320.1"/>
    </source>
</evidence>
<comment type="caution">
    <text evidence="2">The sequence shown here is derived from an EMBL/GenBank/DDBJ whole genome shotgun (WGS) entry which is preliminary data.</text>
</comment>
<name>A0A836CG58_9STRA</name>
<proteinExistence type="predicted"/>
<keyword evidence="3" id="KW-1185">Reference proteome</keyword>
<gene>
    <name evidence="2" type="ORF">JKP88DRAFT_219295</name>
</gene>
<sequence length="177" mass="19157">MRSTRSHAAAMGAFCSYLSLSSASCDASVRGGGHAETASGGKEGSAAAVWSQRLLRVCMGTTDSKLAFAATIAGHGCDAHAVCPWRRNPCGAIYRVCARGQGSHQLRHPAKQQHCCDWLVASALWRADTQALSRALQWRAVCTWCQRQWRGGRFQLQGTCDDAYDFTYGGHCDKRSA</sequence>
<evidence type="ECO:0000256" key="1">
    <source>
        <dbReference type="SAM" id="SignalP"/>
    </source>
</evidence>
<accession>A0A836CG58</accession>
<dbReference type="Proteomes" id="UP000664859">
    <property type="component" value="Unassembled WGS sequence"/>
</dbReference>
<evidence type="ECO:0000313" key="3">
    <source>
        <dbReference type="Proteomes" id="UP000664859"/>
    </source>
</evidence>